<dbReference type="InterPro" id="IPR034690">
    <property type="entry name" value="Endolysin_T4_type"/>
</dbReference>
<keyword evidence="3 6" id="KW-0081">Bacteriolytic enzyme</keyword>
<sequence length="155" mass="16376">MSNKAVVAGTLAGCIAIAAAVILPWEGNEPTGYVDIVGVATACVGHTGRDVVVGKTYSPEQCEAWFKSDVGEAARAVDRCVTVPMPDKVWSAWTSLAFNIGTRAFCGSTLVRKANAGDLPGACAQISRWDHAGGKRVRGLTRRRAAERQLCEEGL</sequence>
<comment type="catalytic activity">
    <reaction evidence="1 6">
        <text>Hydrolysis of (1-&gt;4)-beta-linkages between N-acetylmuramic acid and N-acetyl-D-glucosamine residues in a peptidoglycan and between N-acetyl-D-glucosamine residues in chitodextrins.</text>
        <dbReference type="EC" id="3.2.1.17"/>
    </reaction>
</comment>
<dbReference type="GO" id="GO:0042742">
    <property type="term" value="P:defense response to bacterium"/>
    <property type="evidence" value="ECO:0007669"/>
    <property type="project" value="UniProtKB-KW"/>
</dbReference>
<dbReference type="InterPro" id="IPR023347">
    <property type="entry name" value="Lysozyme_dom_sf"/>
</dbReference>
<dbReference type="InterPro" id="IPR043688">
    <property type="entry name" value="SAR_endolysin-like"/>
</dbReference>
<proteinExistence type="inferred from homology"/>
<dbReference type="InterPro" id="IPR002196">
    <property type="entry name" value="Glyco_hydro_24"/>
</dbReference>
<dbReference type="GO" id="GO:0003796">
    <property type="term" value="F:lysozyme activity"/>
    <property type="evidence" value="ECO:0007669"/>
    <property type="project" value="UniProtKB-EC"/>
</dbReference>
<evidence type="ECO:0000256" key="1">
    <source>
        <dbReference type="ARBA" id="ARBA00000632"/>
    </source>
</evidence>
<evidence type="ECO:0000256" key="6">
    <source>
        <dbReference type="RuleBase" id="RU003788"/>
    </source>
</evidence>
<dbReference type="InterPro" id="IPR051018">
    <property type="entry name" value="Bacteriophage_GH24"/>
</dbReference>
<dbReference type="GO" id="GO:0031640">
    <property type="term" value="P:killing of cells of another organism"/>
    <property type="evidence" value="ECO:0007669"/>
    <property type="project" value="UniProtKB-KW"/>
</dbReference>
<protein>
    <recommendedName>
        <fullName evidence="6">Lysozyme</fullName>
        <ecNumber evidence="6">3.2.1.17</ecNumber>
    </recommendedName>
</protein>
<dbReference type="GO" id="GO:0009253">
    <property type="term" value="P:peptidoglycan catabolic process"/>
    <property type="evidence" value="ECO:0007669"/>
    <property type="project" value="InterPro"/>
</dbReference>
<keyword evidence="8" id="KW-1185">Reference proteome</keyword>
<dbReference type="OrthoDB" id="8141296at2"/>
<evidence type="ECO:0000256" key="4">
    <source>
        <dbReference type="ARBA" id="ARBA00022801"/>
    </source>
</evidence>
<dbReference type="SUPFAM" id="SSF53955">
    <property type="entry name" value="Lysozyme-like"/>
    <property type="match status" value="1"/>
</dbReference>
<dbReference type="PANTHER" id="PTHR38107:SF3">
    <property type="entry name" value="LYSOZYME RRRD-RELATED"/>
    <property type="match status" value="1"/>
</dbReference>
<gene>
    <name evidence="7" type="ORF">IP90_00955</name>
</gene>
<comment type="similarity">
    <text evidence="6">Belongs to the glycosyl hydrolase 24 family.</text>
</comment>
<dbReference type="CDD" id="cd16900">
    <property type="entry name" value="endolysin_R21-like"/>
    <property type="match status" value="1"/>
</dbReference>
<dbReference type="HAMAP" id="MF_04136">
    <property type="entry name" value="SAR_ENDOLYSIN"/>
    <property type="match status" value="1"/>
</dbReference>
<keyword evidence="2 6" id="KW-0929">Antimicrobial</keyword>
<accession>A0A562LAY3</accession>
<comment type="caution">
    <text evidence="7">The sequence shown here is derived from an EMBL/GenBank/DDBJ whole genome shotgun (WGS) entry which is preliminary data.</text>
</comment>
<evidence type="ECO:0000313" key="8">
    <source>
        <dbReference type="Proteomes" id="UP000315167"/>
    </source>
</evidence>
<evidence type="ECO:0000313" key="7">
    <source>
        <dbReference type="EMBL" id="TWI04817.1"/>
    </source>
</evidence>
<dbReference type="EC" id="3.2.1.17" evidence="6"/>
<dbReference type="GO" id="GO:0016998">
    <property type="term" value="P:cell wall macromolecule catabolic process"/>
    <property type="evidence" value="ECO:0007669"/>
    <property type="project" value="InterPro"/>
</dbReference>
<evidence type="ECO:0000256" key="3">
    <source>
        <dbReference type="ARBA" id="ARBA00022638"/>
    </source>
</evidence>
<dbReference type="HAMAP" id="MF_04110">
    <property type="entry name" value="ENDOLYSIN_T4"/>
    <property type="match status" value="1"/>
</dbReference>
<dbReference type="PANTHER" id="PTHR38107">
    <property type="match status" value="1"/>
</dbReference>
<keyword evidence="5 6" id="KW-0326">Glycosidase</keyword>
<organism evidence="7 8">
    <name type="scientific">Luteimonas cucumeris</name>
    <dbReference type="NCBI Taxonomy" id="985012"/>
    <lineage>
        <taxon>Bacteria</taxon>
        <taxon>Pseudomonadati</taxon>
        <taxon>Pseudomonadota</taxon>
        <taxon>Gammaproteobacteria</taxon>
        <taxon>Lysobacterales</taxon>
        <taxon>Lysobacteraceae</taxon>
        <taxon>Luteimonas</taxon>
    </lineage>
</organism>
<keyword evidence="4 6" id="KW-0378">Hydrolase</keyword>
<name>A0A562LAY3_9GAMM</name>
<dbReference type="Pfam" id="PF00959">
    <property type="entry name" value="Phage_lysozyme"/>
    <property type="match status" value="1"/>
</dbReference>
<evidence type="ECO:0000256" key="2">
    <source>
        <dbReference type="ARBA" id="ARBA00022529"/>
    </source>
</evidence>
<reference evidence="7 8" key="1">
    <citation type="journal article" date="2015" name="Stand. Genomic Sci.">
        <title>Genomic Encyclopedia of Bacterial and Archaeal Type Strains, Phase III: the genomes of soil and plant-associated and newly described type strains.</title>
        <authorList>
            <person name="Whitman W.B."/>
            <person name="Woyke T."/>
            <person name="Klenk H.P."/>
            <person name="Zhou Y."/>
            <person name="Lilburn T.G."/>
            <person name="Beck B.J."/>
            <person name="De Vos P."/>
            <person name="Vandamme P."/>
            <person name="Eisen J.A."/>
            <person name="Garrity G."/>
            <person name="Hugenholtz P."/>
            <person name="Kyrpides N.C."/>
        </authorList>
    </citation>
    <scope>NUCLEOTIDE SEQUENCE [LARGE SCALE GENOMIC DNA]</scope>
    <source>
        <strain evidence="7 8">CGMCC 1.10821</strain>
    </source>
</reference>
<dbReference type="Gene3D" id="1.10.530.40">
    <property type="match status" value="1"/>
</dbReference>
<evidence type="ECO:0000256" key="5">
    <source>
        <dbReference type="ARBA" id="ARBA00023295"/>
    </source>
</evidence>
<dbReference type="AlphaFoldDB" id="A0A562LAY3"/>
<dbReference type="InterPro" id="IPR023346">
    <property type="entry name" value="Lysozyme-like_dom_sf"/>
</dbReference>
<dbReference type="EMBL" id="VLKN01000002">
    <property type="protein sequence ID" value="TWI04817.1"/>
    <property type="molecule type" value="Genomic_DNA"/>
</dbReference>
<dbReference type="Proteomes" id="UP000315167">
    <property type="component" value="Unassembled WGS sequence"/>
</dbReference>